<gene>
    <name evidence="6" type="ORF">AN218_02945</name>
</gene>
<dbReference type="RefSeq" id="WP_216311712.1">
    <property type="nucleotide sequence ID" value="NZ_LJGW01000058.1"/>
</dbReference>
<dbReference type="SMART" id="SM01294">
    <property type="entry name" value="PKS_PP_betabranch"/>
    <property type="match status" value="1"/>
</dbReference>
<dbReference type="Proteomes" id="UP000176005">
    <property type="component" value="Unassembled WGS sequence"/>
</dbReference>
<dbReference type="EMBL" id="LJGW01000058">
    <property type="protein sequence ID" value="OEV13555.1"/>
    <property type="molecule type" value="Genomic_DNA"/>
</dbReference>
<keyword evidence="2" id="KW-0597">Phosphoprotein</keyword>
<sequence>GRAAVSVAWGPWSGGGMVEQPGVERELRRRGLIPLAVDAALAALDDAVTAGTDLVVADVVWPRFLPAFTASRPSPLLSGFAPKVPRQSAAPSEGEPLAQRLAALPESDRGAALLDLVQATVAGVVGHKEAGDIAPDRALKDLGFDSLMSVELRNRLSEVTGLRLTATLVFDHPTPSALAEHLRGEIVVEDARPGTDSVLDEFARVEKAALSVFTAPAVRTALASRLGALLDRLAETDARPASETSSLESASADELMRFLDGLDDV</sequence>
<dbReference type="InterPro" id="IPR036736">
    <property type="entry name" value="ACP-like_sf"/>
</dbReference>
<evidence type="ECO:0000259" key="5">
    <source>
        <dbReference type="PROSITE" id="PS50075"/>
    </source>
</evidence>
<feature type="domain" description="Carrier" evidence="5">
    <location>
        <begin position="111"/>
        <end position="186"/>
    </location>
</feature>
<dbReference type="GO" id="GO:0006633">
    <property type="term" value="P:fatty acid biosynthetic process"/>
    <property type="evidence" value="ECO:0007669"/>
    <property type="project" value="TreeGrafter"/>
</dbReference>
<dbReference type="Gene3D" id="1.10.1200.10">
    <property type="entry name" value="ACP-like"/>
    <property type="match status" value="1"/>
</dbReference>
<dbReference type="FunFam" id="1.10.1200.10:FF:000007">
    <property type="entry name" value="Probable polyketide synthase pks17"/>
    <property type="match status" value="1"/>
</dbReference>
<keyword evidence="7" id="KW-1185">Reference proteome</keyword>
<proteinExistence type="predicted"/>
<evidence type="ECO:0000256" key="4">
    <source>
        <dbReference type="ARBA" id="ARBA00023268"/>
    </source>
</evidence>
<dbReference type="GO" id="GO:0004312">
    <property type="term" value="F:fatty acid synthase activity"/>
    <property type="evidence" value="ECO:0007669"/>
    <property type="project" value="TreeGrafter"/>
</dbReference>
<evidence type="ECO:0000313" key="6">
    <source>
        <dbReference type="EMBL" id="OEV13555.1"/>
    </source>
</evidence>
<dbReference type="InterPro" id="IPR006162">
    <property type="entry name" value="Ppantetheine_attach_site"/>
</dbReference>
<dbReference type="InterPro" id="IPR020806">
    <property type="entry name" value="PKS_PP-bd"/>
</dbReference>
<organism evidence="6 7">
    <name type="scientific">Streptomyces nanshensis</name>
    <dbReference type="NCBI Taxonomy" id="518642"/>
    <lineage>
        <taxon>Bacteria</taxon>
        <taxon>Bacillati</taxon>
        <taxon>Actinomycetota</taxon>
        <taxon>Actinomycetes</taxon>
        <taxon>Kitasatosporales</taxon>
        <taxon>Streptomycetaceae</taxon>
        <taxon>Streptomyces</taxon>
    </lineage>
</organism>
<keyword evidence="1" id="KW-0596">Phosphopantetheine</keyword>
<comment type="caution">
    <text evidence="6">The sequence shown here is derived from an EMBL/GenBank/DDBJ whole genome shotgun (WGS) entry which is preliminary data.</text>
</comment>
<dbReference type="PATRIC" id="fig|518642.10.peg.7116"/>
<dbReference type="PANTHER" id="PTHR43775">
    <property type="entry name" value="FATTY ACID SYNTHASE"/>
    <property type="match status" value="1"/>
</dbReference>
<protein>
    <recommendedName>
        <fullName evidence="5">Carrier domain-containing protein</fullName>
    </recommendedName>
</protein>
<accession>A0A1E7LBE6</accession>
<dbReference type="GO" id="GO:0031177">
    <property type="term" value="F:phosphopantetheine binding"/>
    <property type="evidence" value="ECO:0007669"/>
    <property type="project" value="InterPro"/>
</dbReference>
<keyword evidence="3" id="KW-0808">Transferase</keyword>
<dbReference type="InterPro" id="IPR009081">
    <property type="entry name" value="PP-bd_ACP"/>
</dbReference>
<feature type="non-terminal residue" evidence="6">
    <location>
        <position position="1"/>
    </location>
</feature>
<dbReference type="InterPro" id="IPR050091">
    <property type="entry name" value="PKS_NRPS_Biosynth_Enz"/>
</dbReference>
<dbReference type="AlphaFoldDB" id="A0A1E7LBE6"/>
<dbReference type="Gene3D" id="3.40.50.720">
    <property type="entry name" value="NAD(P)-binding Rossmann-like Domain"/>
    <property type="match status" value="1"/>
</dbReference>
<dbReference type="GO" id="GO:0017000">
    <property type="term" value="P:antibiotic biosynthetic process"/>
    <property type="evidence" value="ECO:0007669"/>
    <property type="project" value="UniProtKB-ARBA"/>
</dbReference>
<dbReference type="SUPFAM" id="SSF47336">
    <property type="entry name" value="ACP-like"/>
    <property type="match status" value="1"/>
</dbReference>
<name>A0A1E7LBE6_9ACTN</name>
<evidence type="ECO:0000256" key="2">
    <source>
        <dbReference type="ARBA" id="ARBA00022553"/>
    </source>
</evidence>
<dbReference type="PROSITE" id="PS00012">
    <property type="entry name" value="PHOSPHOPANTETHEINE"/>
    <property type="match status" value="1"/>
</dbReference>
<dbReference type="PANTHER" id="PTHR43775:SF51">
    <property type="entry name" value="INACTIVE PHENOLPHTHIOCEROL SYNTHESIS POLYKETIDE SYNTHASE TYPE I PKS1-RELATED"/>
    <property type="match status" value="1"/>
</dbReference>
<reference evidence="6 7" key="1">
    <citation type="journal article" date="2016" name="Front. Microbiol.">
        <title>Comparative Genomics Analysis of Streptomyces Species Reveals Their Adaptation to the Marine Environment and Their Diversity at the Genomic Level.</title>
        <authorList>
            <person name="Tian X."/>
            <person name="Zhang Z."/>
            <person name="Yang T."/>
            <person name="Chen M."/>
            <person name="Li J."/>
            <person name="Chen F."/>
            <person name="Yang J."/>
            <person name="Li W."/>
            <person name="Zhang B."/>
            <person name="Zhang Z."/>
            <person name="Wu J."/>
            <person name="Zhang C."/>
            <person name="Long L."/>
            <person name="Xiao J."/>
        </authorList>
    </citation>
    <scope>NUCLEOTIDE SEQUENCE [LARGE SCALE GENOMIC DNA]</scope>
    <source>
        <strain evidence="6 7">SCSIO 10429</strain>
    </source>
</reference>
<dbReference type="PROSITE" id="PS50075">
    <property type="entry name" value="CARRIER"/>
    <property type="match status" value="1"/>
</dbReference>
<evidence type="ECO:0000256" key="1">
    <source>
        <dbReference type="ARBA" id="ARBA00022450"/>
    </source>
</evidence>
<evidence type="ECO:0000313" key="7">
    <source>
        <dbReference type="Proteomes" id="UP000176005"/>
    </source>
</evidence>
<dbReference type="SMART" id="SM00823">
    <property type="entry name" value="PKS_PP"/>
    <property type="match status" value="1"/>
</dbReference>
<evidence type="ECO:0000256" key="3">
    <source>
        <dbReference type="ARBA" id="ARBA00022679"/>
    </source>
</evidence>
<keyword evidence="4" id="KW-0511">Multifunctional enzyme</keyword>
<dbReference type="Pfam" id="PF00550">
    <property type="entry name" value="PP-binding"/>
    <property type="match status" value="1"/>
</dbReference>